<dbReference type="Gene3D" id="3.10.100.10">
    <property type="entry name" value="Mannose-Binding Protein A, subunit A"/>
    <property type="match status" value="2"/>
</dbReference>
<dbReference type="InterPro" id="IPR051004">
    <property type="entry name" value="DC-SIGN_domain-containing"/>
</dbReference>
<feature type="chain" id="PRO_5025571427" evidence="1">
    <location>
        <begin position="23"/>
        <end position="330"/>
    </location>
</feature>
<dbReference type="PROSITE" id="PS50041">
    <property type="entry name" value="C_TYPE_LECTIN_2"/>
    <property type="match status" value="2"/>
</dbReference>
<dbReference type="PANTHER" id="PTHR22802:SF456">
    <property type="entry name" value="FI01427P"/>
    <property type="match status" value="1"/>
</dbReference>
<keyword evidence="1" id="KW-0732">Signal</keyword>
<gene>
    <name evidence="3" type="primary">Lec4</name>
</gene>
<evidence type="ECO:0000256" key="1">
    <source>
        <dbReference type="SAM" id="SignalP"/>
    </source>
</evidence>
<dbReference type="InterPro" id="IPR016186">
    <property type="entry name" value="C-type_lectin-like/link_sf"/>
</dbReference>
<dbReference type="InterPro" id="IPR016187">
    <property type="entry name" value="CTDL_fold"/>
</dbReference>
<dbReference type="Pfam" id="PF00059">
    <property type="entry name" value="Lectin_C"/>
    <property type="match status" value="2"/>
</dbReference>
<feature type="domain" description="C-type lectin" evidence="2">
    <location>
        <begin position="45"/>
        <end position="169"/>
    </location>
</feature>
<accession>A0A6B9XY81</accession>
<sequence length="330" mass="37477">MWHSRGFILLLCAVQLLLPCSAATSDWELQMDSPKLTCPAFFQNVGDQCLFFSFMGPTNYKSAKQFCDGLQASLIVINSTTQFENIIHFIYSQGYESSFWVDGSDLKNEGDWRDSHNKAVVMNTPFWLASESHYKPNNDTEANCIALESTYGFFMNDVDCESDHSALCEYPATVEESVDEEKATVECPVFFVDVGGTCLAFVIWEEVVWEEANIPCIGIEGELAILDNIQQLRDIYEYLHDHEIYEHSFWIGGSDTVTEGEWVWNDNSTVTMGSPWWGFSEHGTGNWIQEPDGNDEENCLALTSEGHHYLRDKNCSELLSPLCMVSRYNL</sequence>
<dbReference type="CDD" id="cd00037">
    <property type="entry name" value="CLECT"/>
    <property type="match status" value="2"/>
</dbReference>
<evidence type="ECO:0000313" key="3">
    <source>
        <dbReference type="EMBL" id="QHR93057.1"/>
    </source>
</evidence>
<name>A0A6B9XY81_MACRS</name>
<dbReference type="SUPFAM" id="SSF56436">
    <property type="entry name" value="C-type lectin-like"/>
    <property type="match status" value="2"/>
</dbReference>
<proteinExistence type="evidence at transcript level"/>
<evidence type="ECO:0000259" key="2">
    <source>
        <dbReference type="PROSITE" id="PS50041"/>
    </source>
</evidence>
<reference evidence="3" key="1">
    <citation type="submission" date="2019-01" db="EMBL/GenBank/DDBJ databases">
        <title>Up-regulation of a hepatopancreas-associated lectin in M. rosenbergii adults exposed to M. rosenbergii nodavirus (MrNV).</title>
        <authorList>
            <person name="Baliarsingh S."/>
            <person name="Nayak R.K."/>
            <person name="Panda S."/>
            <person name="Dash M."/>
            <person name="Patnaik H.H."/>
            <person name="Sarkar A."/>
            <person name="Mohanty J."/>
            <person name="Han Y.S."/>
            <person name="Patnaik B.B."/>
        </authorList>
    </citation>
    <scope>NUCLEOTIDE SEQUENCE</scope>
    <source>
        <tissue evidence="3">Hepatopancreas</tissue>
    </source>
</reference>
<dbReference type="EMBL" id="MK440127">
    <property type="protein sequence ID" value="QHR93057.1"/>
    <property type="molecule type" value="mRNA"/>
</dbReference>
<dbReference type="SMART" id="SM00034">
    <property type="entry name" value="CLECT"/>
    <property type="match status" value="2"/>
</dbReference>
<feature type="signal peptide" evidence="1">
    <location>
        <begin position="1"/>
        <end position="22"/>
    </location>
</feature>
<dbReference type="PANTHER" id="PTHR22802">
    <property type="entry name" value="C-TYPE LECTIN SUPERFAMILY MEMBER"/>
    <property type="match status" value="1"/>
</dbReference>
<feature type="domain" description="C-type lectin" evidence="2">
    <location>
        <begin position="194"/>
        <end position="324"/>
    </location>
</feature>
<protein>
    <submittedName>
        <fullName evidence="3">Lec4</fullName>
    </submittedName>
</protein>
<dbReference type="AlphaFoldDB" id="A0A6B9XY81"/>
<dbReference type="InterPro" id="IPR001304">
    <property type="entry name" value="C-type_lectin-like"/>
</dbReference>
<organism evidence="3">
    <name type="scientific">Macrobrachium rosenbergii</name>
    <name type="common">Giant fresh water prawn</name>
    <dbReference type="NCBI Taxonomy" id="79674"/>
    <lineage>
        <taxon>Eukaryota</taxon>
        <taxon>Metazoa</taxon>
        <taxon>Ecdysozoa</taxon>
        <taxon>Arthropoda</taxon>
        <taxon>Crustacea</taxon>
        <taxon>Multicrustacea</taxon>
        <taxon>Malacostraca</taxon>
        <taxon>Eumalacostraca</taxon>
        <taxon>Eucarida</taxon>
        <taxon>Decapoda</taxon>
        <taxon>Pleocyemata</taxon>
        <taxon>Caridea</taxon>
        <taxon>Palaemonoidea</taxon>
        <taxon>Palaemonidae</taxon>
        <taxon>Macrobrachium</taxon>
    </lineage>
</organism>